<evidence type="ECO:0000256" key="4">
    <source>
        <dbReference type="SAM" id="MobiDB-lite"/>
    </source>
</evidence>
<dbReference type="OrthoDB" id="407658at2759"/>
<keyword evidence="7" id="KW-1185">Reference proteome</keyword>
<feature type="region of interest" description="Disordered" evidence="4">
    <location>
        <begin position="543"/>
        <end position="570"/>
    </location>
</feature>
<keyword evidence="5" id="KW-1133">Transmembrane helix</keyword>
<evidence type="ECO:0000256" key="1">
    <source>
        <dbReference type="ARBA" id="ARBA00005664"/>
    </source>
</evidence>
<gene>
    <name evidence="6" type="ORF">PPROV_000727200</name>
</gene>
<keyword evidence="2" id="KW-0328">Glycosyltransferase</keyword>
<feature type="region of interest" description="Disordered" evidence="4">
    <location>
        <begin position="106"/>
        <end position="137"/>
    </location>
</feature>
<dbReference type="GO" id="GO:0000139">
    <property type="term" value="C:Golgi membrane"/>
    <property type="evidence" value="ECO:0007669"/>
    <property type="project" value="TreeGrafter"/>
</dbReference>
<feature type="region of interest" description="Disordered" evidence="4">
    <location>
        <begin position="31"/>
        <end position="75"/>
    </location>
</feature>
<feature type="compositionally biased region" description="Polar residues" evidence="4">
    <location>
        <begin position="544"/>
        <end position="555"/>
    </location>
</feature>
<comment type="similarity">
    <text evidence="1">Belongs to the glycosyltransferase 34 family.</text>
</comment>
<feature type="transmembrane region" description="Helical" evidence="5">
    <location>
        <begin position="81"/>
        <end position="102"/>
    </location>
</feature>
<feature type="compositionally biased region" description="Basic and acidic residues" evidence="4">
    <location>
        <begin position="40"/>
        <end position="54"/>
    </location>
</feature>
<dbReference type="Proteomes" id="UP000660262">
    <property type="component" value="Unassembled WGS sequence"/>
</dbReference>
<organism evidence="6 7">
    <name type="scientific">Pycnococcus provasolii</name>
    <dbReference type="NCBI Taxonomy" id="41880"/>
    <lineage>
        <taxon>Eukaryota</taxon>
        <taxon>Viridiplantae</taxon>
        <taxon>Chlorophyta</taxon>
        <taxon>Pseudoscourfieldiophyceae</taxon>
        <taxon>Pseudoscourfieldiales</taxon>
        <taxon>Pycnococcaceae</taxon>
        <taxon>Pycnococcus</taxon>
    </lineage>
</organism>
<evidence type="ECO:0000256" key="3">
    <source>
        <dbReference type="ARBA" id="ARBA00022679"/>
    </source>
</evidence>
<reference evidence="6" key="1">
    <citation type="submission" date="2020-10" db="EMBL/GenBank/DDBJ databases">
        <title>Unveiling of a novel bifunctional photoreceptor, Dualchrome1, isolated from a cosmopolitan green alga.</title>
        <authorList>
            <person name="Suzuki S."/>
            <person name="Kawachi M."/>
        </authorList>
    </citation>
    <scope>NUCLEOTIDE SEQUENCE</scope>
    <source>
        <strain evidence="6">NIES 2893</strain>
    </source>
</reference>
<evidence type="ECO:0008006" key="8">
    <source>
        <dbReference type="Google" id="ProtNLM"/>
    </source>
</evidence>
<proteinExistence type="inferred from homology"/>
<name>A0A830HMX3_9CHLO</name>
<sequence length="915" mass="100190">MRLRVVHHAATAADSADAGGICGAPAATVTAESSVVNKRSVHDDEGEKEKGWEEQEKDQDDDESEKKKKKKKHTNTRMNHLVRAALQMLCVCFTLVVLVVAVPSSRRKNHRHNHHHHDVANKNEGGPPEEAAAAAAAPPPPWIPQQPHDDIVINSNNNNTLRNIGIVSLYTSNIAEYAKPSAFLMREYCKRHGYAFFEMTERMSSSARSAPWDKLLAVAMHLDAVQDVVLWMDADVFITNPDVRMEDILGIGSTANSKQQRHTTHMWFSYDAGPWDFRYYTEEWLPRQGGDEFKRWDANMLPNTGVMAFRGEGKQQRKNDDSTTIISPSRRLLADAWDAPSDLYLKLDPQALTKDDDDPYRGWPWEQGGIWYALNTKEEHKQSSKMLPNRAMNSFPEQIYGTSDLAVHMVGMTKTRKTNFAWFSVGLWATPPLAKNTSYNRALCCVVTEEFEEDDKVDASPPPPPLEEAVRTQEEEKRYVAECMKMSNSEEEQEEEEKKERVVDVVFVDDGRRPNAIMYEAALLRSFAARRGYGFRYHRHISTNDDTSADQSSNACIRDDDNENESEEDSSVLVSAALLRAAVDEMTSNAASGGASNIVLFAPGVTVADVTTSLLDELVDVPGEAAVAFTIPHEGLLCDLENALASCATPVLLVRRREEAAILLQGHNAIPCEEDKNVVRLTASDGITVLRGSPAGAWPFFRKDNAPGGTFRPPLLSTAALPWTVGARLWRPHHAAACASDMMAGEGRGFDRLSLLNAAADGLRDMAVATRSNIVSANHQDGDEVAVWRADGFAAGMLALANERRNPTLVSPEDDGGSGGAALTTWACELAQEGGQLAAAYLRASWALAMAGYASAQAEVGYLLLNGLVDENGSILVAPLPMATCAAHMPPSERHKALAESASAAAVSLAATMLT</sequence>
<keyword evidence="5" id="KW-0812">Transmembrane</keyword>
<feature type="compositionally biased region" description="Acidic residues" evidence="4">
    <location>
        <begin position="560"/>
        <end position="570"/>
    </location>
</feature>
<dbReference type="InterPro" id="IPR029044">
    <property type="entry name" value="Nucleotide-diphossugar_trans"/>
</dbReference>
<dbReference type="GO" id="GO:0006487">
    <property type="term" value="P:protein N-linked glycosylation"/>
    <property type="evidence" value="ECO:0007669"/>
    <property type="project" value="TreeGrafter"/>
</dbReference>
<keyword evidence="5" id="KW-0472">Membrane</keyword>
<evidence type="ECO:0000313" key="6">
    <source>
        <dbReference type="EMBL" id="GHP08534.1"/>
    </source>
</evidence>
<dbReference type="InterPro" id="IPR008630">
    <property type="entry name" value="Glyco_trans_34"/>
</dbReference>
<feature type="compositionally biased region" description="Basic residues" evidence="4">
    <location>
        <begin position="106"/>
        <end position="117"/>
    </location>
</feature>
<dbReference type="Gene3D" id="3.90.550.10">
    <property type="entry name" value="Spore Coat Polysaccharide Biosynthesis Protein SpsA, Chain A"/>
    <property type="match status" value="1"/>
</dbReference>
<dbReference type="EMBL" id="BNJQ01000021">
    <property type="protein sequence ID" value="GHP08534.1"/>
    <property type="molecule type" value="Genomic_DNA"/>
</dbReference>
<dbReference type="GO" id="GO:0016757">
    <property type="term" value="F:glycosyltransferase activity"/>
    <property type="evidence" value="ECO:0007669"/>
    <property type="project" value="UniProtKB-KW"/>
</dbReference>
<keyword evidence="3" id="KW-0808">Transferase</keyword>
<accession>A0A830HMX3</accession>
<dbReference type="PANTHER" id="PTHR31306">
    <property type="entry name" value="ALPHA-1,6-MANNOSYLTRANSFERASE MNN11-RELATED"/>
    <property type="match status" value="1"/>
</dbReference>
<evidence type="ECO:0000256" key="5">
    <source>
        <dbReference type="SAM" id="Phobius"/>
    </source>
</evidence>
<dbReference type="PANTHER" id="PTHR31306:SF4">
    <property type="entry name" value="ALPHA-1,2-GALACTOSYLTRANSFERASE"/>
    <property type="match status" value="1"/>
</dbReference>
<evidence type="ECO:0000256" key="2">
    <source>
        <dbReference type="ARBA" id="ARBA00022676"/>
    </source>
</evidence>
<dbReference type="AlphaFoldDB" id="A0A830HMX3"/>
<dbReference type="Pfam" id="PF05637">
    <property type="entry name" value="Glyco_transf_34"/>
    <property type="match status" value="1"/>
</dbReference>
<protein>
    <recommendedName>
        <fullName evidence="8">Nucleotide-diphospho-sugar transferase domain-containing protein</fullName>
    </recommendedName>
</protein>
<comment type="caution">
    <text evidence="6">The sequence shown here is derived from an EMBL/GenBank/DDBJ whole genome shotgun (WGS) entry which is preliminary data.</text>
</comment>
<evidence type="ECO:0000313" key="7">
    <source>
        <dbReference type="Proteomes" id="UP000660262"/>
    </source>
</evidence>